<sequence length="294" mass="32299">MISNLKGRTCLNSNLSSLAKALSFTIFLTSLSFLANAQMDTVYANNTKIACTIKEVTPDAVKYTFPGEDVLNSVYKNTIQKIVFKSGRIQTFAETTSYKTVSDVTDYDKVAITSVESEVKGLYKLGDVSSKAKGTTIFSNQERVKDRAYHKMKLQAAMVGANIVYLTNQRTEGNKYGGYFQSGSTAETNLTGVAYSNMLPDYNKFKQLLGSKTDFTAIKKYELGASDTDVSTDVINKPFTISNVTSDNGIVLITAKLKGENDNSNFQLANFTENTFNVAYKHKGTAYNIVIAVK</sequence>
<feature type="chain" id="PRO_5045174292" evidence="1">
    <location>
        <begin position="38"/>
        <end position="294"/>
    </location>
</feature>
<gene>
    <name evidence="2" type="ORF">J2W55_004926</name>
</gene>
<keyword evidence="1" id="KW-0732">Signal</keyword>
<evidence type="ECO:0000313" key="2">
    <source>
        <dbReference type="EMBL" id="MDR6945058.1"/>
    </source>
</evidence>
<dbReference type="RefSeq" id="WP_310102394.1">
    <property type="nucleotide sequence ID" value="NZ_JAVDUU010000005.1"/>
</dbReference>
<evidence type="ECO:0000256" key="1">
    <source>
        <dbReference type="SAM" id="SignalP"/>
    </source>
</evidence>
<name>A0ABU1TI51_9SPHI</name>
<accession>A0ABU1TI51</accession>
<feature type="signal peptide" evidence="1">
    <location>
        <begin position="1"/>
        <end position="37"/>
    </location>
</feature>
<evidence type="ECO:0000313" key="3">
    <source>
        <dbReference type="Proteomes" id="UP001247620"/>
    </source>
</evidence>
<protein>
    <submittedName>
        <fullName evidence="2">Uncharacterized protein</fullName>
    </submittedName>
</protein>
<keyword evidence="3" id="KW-1185">Reference proteome</keyword>
<dbReference type="Proteomes" id="UP001247620">
    <property type="component" value="Unassembled WGS sequence"/>
</dbReference>
<reference evidence="2 3" key="1">
    <citation type="submission" date="2023-07" db="EMBL/GenBank/DDBJ databases">
        <title>Sorghum-associated microbial communities from plants grown in Nebraska, USA.</title>
        <authorList>
            <person name="Schachtman D."/>
        </authorList>
    </citation>
    <scope>NUCLEOTIDE SEQUENCE [LARGE SCALE GENOMIC DNA]</scope>
    <source>
        <strain evidence="2 3">3262</strain>
    </source>
</reference>
<dbReference type="EMBL" id="JAVDUU010000005">
    <property type="protein sequence ID" value="MDR6945058.1"/>
    <property type="molecule type" value="Genomic_DNA"/>
</dbReference>
<comment type="caution">
    <text evidence="2">The sequence shown here is derived from an EMBL/GenBank/DDBJ whole genome shotgun (WGS) entry which is preliminary data.</text>
</comment>
<organism evidence="2 3">
    <name type="scientific">Mucilaginibacter pocheonensis</name>
    <dbReference type="NCBI Taxonomy" id="398050"/>
    <lineage>
        <taxon>Bacteria</taxon>
        <taxon>Pseudomonadati</taxon>
        <taxon>Bacteroidota</taxon>
        <taxon>Sphingobacteriia</taxon>
        <taxon>Sphingobacteriales</taxon>
        <taxon>Sphingobacteriaceae</taxon>
        <taxon>Mucilaginibacter</taxon>
    </lineage>
</organism>
<proteinExistence type="predicted"/>